<keyword evidence="10" id="KW-1185">Reference proteome</keyword>
<dbReference type="Proteomes" id="UP000008181">
    <property type="component" value="Chromosome 4"/>
</dbReference>
<dbReference type="InterPro" id="IPR045120">
    <property type="entry name" value="Suco/Slp1-like"/>
</dbReference>
<dbReference type="AlphaFoldDB" id="G2RB29"/>
<comment type="subcellular location">
    <subcellularLocation>
        <location evidence="1">Endomembrane system</location>
    </subcellularLocation>
</comment>
<accession>G2RB29</accession>
<feature type="region of interest" description="Disordered" evidence="6">
    <location>
        <begin position="792"/>
        <end position="1013"/>
    </location>
</feature>
<keyword evidence="3" id="KW-1133">Transmembrane helix</keyword>
<evidence type="ECO:0000256" key="5">
    <source>
        <dbReference type="SAM" id="Coils"/>
    </source>
</evidence>
<dbReference type="GO" id="GO:0005737">
    <property type="term" value="C:cytoplasm"/>
    <property type="evidence" value="ECO:0007669"/>
    <property type="project" value="TreeGrafter"/>
</dbReference>
<feature type="compositionally biased region" description="Polar residues" evidence="6">
    <location>
        <begin position="71"/>
        <end position="95"/>
    </location>
</feature>
<gene>
    <name evidence="9" type="ORF">THITE_2118928</name>
</gene>
<feature type="region of interest" description="Disordered" evidence="6">
    <location>
        <begin position="458"/>
        <end position="582"/>
    </location>
</feature>
<evidence type="ECO:0000256" key="3">
    <source>
        <dbReference type="ARBA" id="ARBA00022989"/>
    </source>
</evidence>
<dbReference type="KEGG" id="ttt:THITE_2118928"/>
<dbReference type="EMBL" id="CP003012">
    <property type="protein sequence ID" value="AEO69000.1"/>
    <property type="molecule type" value="Genomic_DNA"/>
</dbReference>
<protein>
    <recommendedName>
        <fullName evidence="8">SUN domain-containing protein</fullName>
    </recommendedName>
</protein>
<evidence type="ECO:0000313" key="10">
    <source>
        <dbReference type="Proteomes" id="UP000008181"/>
    </source>
</evidence>
<dbReference type="STRING" id="578455.G2RB29"/>
<feature type="compositionally biased region" description="Low complexity" evidence="6">
    <location>
        <begin position="968"/>
        <end position="980"/>
    </location>
</feature>
<dbReference type="HOGENOM" id="CLU_006633_0_1_1"/>
<feature type="signal peptide" evidence="7">
    <location>
        <begin position="1"/>
        <end position="30"/>
    </location>
</feature>
<keyword evidence="2" id="KW-0812">Transmembrane</keyword>
<feature type="chain" id="PRO_5003437092" description="SUN domain-containing protein" evidence="7">
    <location>
        <begin position="31"/>
        <end position="1013"/>
    </location>
</feature>
<dbReference type="GO" id="GO:0034975">
    <property type="term" value="P:protein folding in endoplasmic reticulum"/>
    <property type="evidence" value="ECO:0007669"/>
    <property type="project" value="TreeGrafter"/>
</dbReference>
<feature type="region of interest" description="Disordered" evidence="6">
    <location>
        <begin position="71"/>
        <end position="124"/>
    </location>
</feature>
<feature type="compositionally biased region" description="Polar residues" evidence="6">
    <location>
        <begin position="533"/>
        <end position="545"/>
    </location>
</feature>
<dbReference type="GeneID" id="11524339"/>
<feature type="domain" description="SUN" evidence="8">
    <location>
        <begin position="210"/>
        <end position="378"/>
    </location>
</feature>
<feature type="compositionally biased region" description="Low complexity" evidence="6">
    <location>
        <begin position="517"/>
        <end position="532"/>
    </location>
</feature>
<feature type="compositionally biased region" description="Low complexity" evidence="6">
    <location>
        <begin position="553"/>
        <end position="580"/>
    </location>
</feature>
<keyword evidence="7" id="KW-0732">Signal</keyword>
<dbReference type="PANTHER" id="PTHR12953:SF0">
    <property type="entry name" value="SUN DOMAIN-CONTAINING OSSIFICATION FACTOR"/>
    <property type="match status" value="1"/>
</dbReference>
<dbReference type="eggNOG" id="KOG1396">
    <property type="taxonomic scope" value="Eukaryota"/>
</dbReference>
<dbReference type="Gene3D" id="2.60.120.260">
    <property type="entry name" value="Galactose-binding domain-like"/>
    <property type="match status" value="1"/>
</dbReference>
<keyword evidence="4" id="KW-0472">Membrane</keyword>
<dbReference type="FunFam" id="2.60.120.260:FF:000082">
    <property type="entry name" value="Sad1/UNC domain protein"/>
    <property type="match status" value="1"/>
</dbReference>
<feature type="compositionally biased region" description="Polar residues" evidence="6">
    <location>
        <begin position="108"/>
        <end position="124"/>
    </location>
</feature>
<feature type="compositionally biased region" description="Basic residues" evidence="6">
    <location>
        <begin position="921"/>
        <end position="931"/>
    </location>
</feature>
<evidence type="ECO:0000256" key="2">
    <source>
        <dbReference type="ARBA" id="ARBA00022692"/>
    </source>
</evidence>
<feature type="compositionally biased region" description="Low complexity" evidence="6">
    <location>
        <begin position="493"/>
        <end position="508"/>
    </location>
</feature>
<dbReference type="OrthoDB" id="266334at2759"/>
<keyword evidence="5" id="KW-0175">Coiled coil</keyword>
<feature type="region of interest" description="Disordered" evidence="6">
    <location>
        <begin position="409"/>
        <end position="433"/>
    </location>
</feature>
<evidence type="ECO:0000256" key="4">
    <source>
        <dbReference type="ARBA" id="ARBA00023136"/>
    </source>
</evidence>
<dbReference type="InterPro" id="IPR012919">
    <property type="entry name" value="SUN_dom"/>
</dbReference>
<feature type="coiled-coil region" evidence="5">
    <location>
        <begin position="659"/>
        <end position="686"/>
    </location>
</feature>
<evidence type="ECO:0000256" key="6">
    <source>
        <dbReference type="SAM" id="MobiDB-lite"/>
    </source>
</evidence>
<reference evidence="9 10" key="1">
    <citation type="journal article" date="2011" name="Nat. Biotechnol.">
        <title>Comparative genomic analysis of the thermophilic biomass-degrading fungi Myceliophthora thermophila and Thielavia terrestris.</title>
        <authorList>
            <person name="Berka R.M."/>
            <person name="Grigoriev I.V."/>
            <person name="Otillar R."/>
            <person name="Salamov A."/>
            <person name="Grimwood J."/>
            <person name="Reid I."/>
            <person name="Ishmael N."/>
            <person name="John T."/>
            <person name="Darmond C."/>
            <person name="Moisan M.-C."/>
            <person name="Henrissat B."/>
            <person name="Coutinho P.M."/>
            <person name="Lombard V."/>
            <person name="Natvig D.O."/>
            <person name="Lindquist E."/>
            <person name="Schmutz J."/>
            <person name="Lucas S."/>
            <person name="Harris P."/>
            <person name="Powlowski J."/>
            <person name="Bellemare A."/>
            <person name="Taylor D."/>
            <person name="Butler G."/>
            <person name="de Vries R.P."/>
            <person name="Allijn I.E."/>
            <person name="van den Brink J."/>
            <person name="Ushinsky S."/>
            <person name="Storms R."/>
            <person name="Powell A.J."/>
            <person name="Paulsen I.T."/>
            <person name="Elbourne L.D.H."/>
            <person name="Baker S.E."/>
            <person name="Magnuson J."/>
            <person name="LaBoissiere S."/>
            <person name="Clutterbuck A.J."/>
            <person name="Martinez D."/>
            <person name="Wogulis M."/>
            <person name="de Leon A.L."/>
            <person name="Rey M.W."/>
            <person name="Tsang A."/>
        </authorList>
    </citation>
    <scope>NUCLEOTIDE SEQUENCE [LARGE SCALE GENOMIC DNA]</scope>
    <source>
        <strain evidence="10">ATCC 38088 / NRRL 8126</strain>
    </source>
</reference>
<name>G2RB29_THETT</name>
<feature type="compositionally biased region" description="Low complexity" evidence="6">
    <location>
        <begin position="861"/>
        <end position="876"/>
    </location>
</feature>
<feature type="compositionally biased region" description="Polar residues" evidence="6">
    <location>
        <begin position="877"/>
        <end position="895"/>
    </location>
</feature>
<organism evidence="9 10">
    <name type="scientific">Thermothielavioides terrestris (strain ATCC 38088 / NRRL 8126)</name>
    <name type="common">Thielavia terrestris</name>
    <dbReference type="NCBI Taxonomy" id="578455"/>
    <lineage>
        <taxon>Eukaryota</taxon>
        <taxon>Fungi</taxon>
        <taxon>Dikarya</taxon>
        <taxon>Ascomycota</taxon>
        <taxon>Pezizomycotina</taxon>
        <taxon>Sordariomycetes</taxon>
        <taxon>Sordariomycetidae</taxon>
        <taxon>Sordariales</taxon>
        <taxon>Chaetomiaceae</taxon>
        <taxon>Thermothielavioides</taxon>
        <taxon>Thermothielavioides terrestris</taxon>
    </lineage>
</organism>
<sequence length="1013" mass="109540">MRSLGNWAKRIAPVLAVLVLLGLHAGSAHASRSAPGATTAASAPAPAVTEVCESRTINYITHTLPQQCLRTSWTSPTPAATETDNSTVHPTITTVAPSDLSDSPASAQDNGTAAQEQDAQEELSASSFMSFEEWKEMMLRKSGQDPASIKAHKQREHRERDPGAGTGDSDSFGEEGEISLDFDALAAKVSEITSPSPGATVPDTGKDVKEEQILYDDGKTQYYRSKDAGKTCKERFSYASFDAGATVLKTSPGAKNAKAVLVENKDSYMLMECRTKNKFIIVELSDDILVDTVVLANFEFFSSMIRKFRVSVSDRYPVKMDKWVDLGTFEARNSRDIQAFLIEHPQIYTKYIRIEFLSHWGNEFYCPVSLLRVHGTRMLDTWKEPSHDDEPDHIEGSGEEQVTEVHNVQGTTAGNDDPSAVEQEESIPQATIETGLTPWRPIFFSNFSLEMCELRSPTTPEHVKSDSNKPANKSVGAPDSVTPRPSPVQNADEASQPSSISASEPASSHTPVASPGQATSVPPSAVASPPQTGNNSTANGSSQKQADGRVDTADSSASATTTTSRNKTSSVSSSPSASPTVQESFFKTVTKRLQLLESNTSLSLQYIEEQSRFLQDVLLKMERKQITRVDAFLDTLNKTVLSELRNVRTQYDQIWQSTVIALETQREQSEREIVALTSRLNILADEVVFQKRMAIIQSVMLLCCLVLVIFARGGLSSAVDSTSFSAFPQSTTPYRRHGSSYDYGYSSESMAGSPSPRPGSSPPSRYAAAGSDASASLAASALPRRLYTTSYRDKTLPLTPPSEYSRESTPVTRLHTSPEPRPPTSSYDQDPDRVASEEAGQPLRHADPTPSPSPGPESNGAPAQANAADAAAAASASTKVPSTLSGTAPQPSRQPAPTAAPLREAEREHDHPQPQPQPQPGRHHQQKQHRQNKPDEEQDEASAAQGQESNDHDDDNDDTNTPPRPVRSHSTTSHLVSSSSSGGGSSGGLRKPLPALPEDASPNDDIWQLVQPT</sequence>
<feature type="compositionally biased region" description="Low complexity" evidence="6">
    <location>
        <begin position="745"/>
        <end position="754"/>
    </location>
</feature>
<evidence type="ECO:0000256" key="7">
    <source>
        <dbReference type="SAM" id="SignalP"/>
    </source>
</evidence>
<feature type="compositionally biased region" description="Low complexity" evidence="6">
    <location>
        <begin position="96"/>
        <end position="107"/>
    </location>
</feature>
<feature type="region of interest" description="Disordered" evidence="6">
    <location>
        <begin position="138"/>
        <end position="175"/>
    </location>
</feature>
<feature type="compositionally biased region" description="Basic and acidic residues" evidence="6">
    <location>
        <begin position="903"/>
        <end position="912"/>
    </location>
</feature>
<feature type="region of interest" description="Disordered" evidence="6">
    <location>
        <begin position="745"/>
        <end position="768"/>
    </location>
</feature>
<dbReference type="GO" id="GO:0012505">
    <property type="term" value="C:endomembrane system"/>
    <property type="evidence" value="ECO:0007669"/>
    <property type="project" value="UniProtKB-SubCell"/>
</dbReference>
<evidence type="ECO:0000313" key="9">
    <source>
        <dbReference type="EMBL" id="AEO69000.1"/>
    </source>
</evidence>
<evidence type="ECO:0000259" key="8">
    <source>
        <dbReference type="PROSITE" id="PS51469"/>
    </source>
</evidence>
<dbReference type="Pfam" id="PF07738">
    <property type="entry name" value="Sad1_UNC"/>
    <property type="match status" value="1"/>
</dbReference>
<dbReference type="RefSeq" id="XP_003655336.1">
    <property type="nucleotide sequence ID" value="XM_003655288.1"/>
</dbReference>
<dbReference type="GO" id="GO:0016020">
    <property type="term" value="C:membrane"/>
    <property type="evidence" value="ECO:0007669"/>
    <property type="project" value="InterPro"/>
</dbReference>
<proteinExistence type="predicted"/>
<evidence type="ECO:0000256" key="1">
    <source>
        <dbReference type="ARBA" id="ARBA00004308"/>
    </source>
</evidence>
<dbReference type="PANTHER" id="PTHR12953">
    <property type="entry name" value="MEMBRANE PROTEIN CH1 RELATED"/>
    <property type="match status" value="1"/>
</dbReference>
<dbReference type="PROSITE" id="PS51469">
    <property type="entry name" value="SUN"/>
    <property type="match status" value="1"/>
</dbReference>